<accession>A0ABS3SD01</accession>
<dbReference type="Proteomes" id="UP000678317">
    <property type="component" value="Unassembled WGS sequence"/>
</dbReference>
<evidence type="ECO:0000313" key="2">
    <source>
        <dbReference type="EMBL" id="MBO3083628.1"/>
    </source>
</evidence>
<organism evidence="2 3">
    <name type="scientific">Cellulomonas fengjieae</name>
    <dbReference type="NCBI Taxonomy" id="2819978"/>
    <lineage>
        <taxon>Bacteria</taxon>
        <taxon>Bacillati</taxon>
        <taxon>Actinomycetota</taxon>
        <taxon>Actinomycetes</taxon>
        <taxon>Micrococcales</taxon>
        <taxon>Cellulomonadaceae</taxon>
        <taxon>Cellulomonas</taxon>
    </lineage>
</organism>
<name>A0ABS3SD01_9CELL</name>
<reference evidence="2 3" key="1">
    <citation type="submission" date="2021-03" db="EMBL/GenBank/DDBJ databases">
        <title>novel species in genus Cellulomonas.</title>
        <authorList>
            <person name="Zhang G."/>
        </authorList>
    </citation>
    <scope>NUCLEOTIDE SEQUENCE [LARGE SCALE GENOMIC DNA]</scope>
    <source>
        <strain evidence="3">zg-ZUI188</strain>
    </source>
</reference>
<feature type="transmembrane region" description="Helical" evidence="1">
    <location>
        <begin position="27"/>
        <end position="49"/>
    </location>
</feature>
<comment type="caution">
    <text evidence="2">The sequence shown here is derived from an EMBL/GenBank/DDBJ whole genome shotgun (WGS) entry which is preliminary data.</text>
</comment>
<keyword evidence="1" id="KW-1133">Transmembrane helix</keyword>
<keyword evidence="3" id="KW-1185">Reference proteome</keyword>
<keyword evidence="1" id="KW-0472">Membrane</keyword>
<keyword evidence="1" id="KW-0812">Transmembrane</keyword>
<dbReference type="EMBL" id="JAGFBM010000001">
    <property type="protein sequence ID" value="MBO3083628.1"/>
    <property type="molecule type" value="Genomic_DNA"/>
</dbReference>
<sequence>MRHRRPTGGRAAEVLDGSMVPGWFETLAIVAGTTVAVAAFVGAFAYMYSRRRVFTRGVRGTAVVVAVQPASLFQRRSVVASPKDRVTVATQARPRGVTVDQLLPVGQYRVGQIVPVVQRSGHPDRLFLDRPDLERSALAVYAPLAMVAMTPVILYAALTGQS</sequence>
<feature type="transmembrane region" description="Helical" evidence="1">
    <location>
        <begin position="138"/>
        <end position="158"/>
    </location>
</feature>
<gene>
    <name evidence="2" type="ORF">J4035_03170</name>
</gene>
<evidence type="ECO:0008006" key="4">
    <source>
        <dbReference type="Google" id="ProtNLM"/>
    </source>
</evidence>
<proteinExistence type="predicted"/>
<evidence type="ECO:0000313" key="3">
    <source>
        <dbReference type="Proteomes" id="UP000678317"/>
    </source>
</evidence>
<dbReference type="RefSeq" id="WP_208288445.1">
    <property type="nucleotide sequence ID" value="NZ_CP074404.1"/>
</dbReference>
<evidence type="ECO:0000256" key="1">
    <source>
        <dbReference type="SAM" id="Phobius"/>
    </source>
</evidence>
<protein>
    <recommendedName>
        <fullName evidence="4">DUF3592 domain-containing protein</fullName>
    </recommendedName>
</protein>